<sequence>MCTPEDVDISGALAWAEAIPRAPNGRMRAWLDVEADAAAGVPRSMLWTASLVLLRHLEAEHAPGHWRGKRVLELGAGMGHLSVGLSRLGATVDATEAGGSNSTGDGLAALAAWSRRLLAERDGGGVAVGDDGRLSAGLAAHGGTLCTRELWWGSGDGLSRDFEEGYDVVVLSELVFEEELHGALVDTLGRALQPGAVAYCVFCDRPFSQLFFVELADAEGPPYEVEAVEPRELLGMDTEHEELHLHRFTRPPKATTA</sequence>
<dbReference type="SUPFAM" id="SSF53335">
    <property type="entry name" value="S-adenosyl-L-methionine-dependent methyltransferases"/>
    <property type="match status" value="1"/>
</dbReference>
<accession>A0A0D3JR36</accession>
<evidence type="ECO:0000313" key="2">
    <source>
        <dbReference type="Proteomes" id="UP000013827"/>
    </source>
</evidence>
<keyword evidence="2" id="KW-1185">Reference proteome</keyword>
<dbReference type="InterPro" id="IPR019410">
    <property type="entry name" value="Methyltransf_16"/>
</dbReference>
<dbReference type="GeneID" id="17271515"/>
<protein>
    <submittedName>
        <fullName evidence="1">Uncharacterized protein</fullName>
    </submittedName>
</protein>
<organism evidence="1 2">
    <name type="scientific">Emiliania huxleyi (strain CCMP1516)</name>
    <dbReference type="NCBI Taxonomy" id="280463"/>
    <lineage>
        <taxon>Eukaryota</taxon>
        <taxon>Haptista</taxon>
        <taxon>Haptophyta</taxon>
        <taxon>Prymnesiophyceae</taxon>
        <taxon>Isochrysidales</taxon>
        <taxon>Noelaerhabdaceae</taxon>
        <taxon>Emiliania</taxon>
    </lineage>
</organism>
<evidence type="ECO:0000313" key="1">
    <source>
        <dbReference type="EnsemblProtists" id="EOD25971"/>
    </source>
</evidence>
<reference evidence="2" key="1">
    <citation type="journal article" date="2013" name="Nature">
        <title>Pan genome of the phytoplankton Emiliania underpins its global distribution.</title>
        <authorList>
            <person name="Read B.A."/>
            <person name="Kegel J."/>
            <person name="Klute M.J."/>
            <person name="Kuo A."/>
            <person name="Lefebvre S.C."/>
            <person name="Maumus F."/>
            <person name="Mayer C."/>
            <person name="Miller J."/>
            <person name="Monier A."/>
            <person name="Salamov A."/>
            <person name="Young J."/>
            <person name="Aguilar M."/>
            <person name="Claverie J.M."/>
            <person name="Frickenhaus S."/>
            <person name="Gonzalez K."/>
            <person name="Herman E.K."/>
            <person name="Lin Y.C."/>
            <person name="Napier J."/>
            <person name="Ogata H."/>
            <person name="Sarno A.F."/>
            <person name="Shmutz J."/>
            <person name="Schroeder D."/>
            <person name="de Vargas C."/>
            <person name="Verret F."/>
            <person name="von Dassow P."/>
            <person name="Valentin K."/>
            <person name="Van de Peer Y."/>
            <person name="Wheeler G."/>
            <person name="Dacks J.B."/>
            <person name="Delwiche C.F."/>
            <person name="Dyhrman S.T."/>
            <person name="Glockner G."/>
            <person name="John U."/>
            <person name="Richards T."/>
            <person name="Worden A.Z."/>
            <person name="Zhang X."/>
            <person name="Grigoriev I.V."/>
            <person name="Allen A.E."/>
            <person name="Bidle K."/>
            <person name="Borodovsky M."/>
            <person name="Bowler C."/>
            <person name="Brownlee C."/>
            <person name="Cock J.M."/>
            <person name="Elias M."/>
            <person name="Gladyshev V.N."/>
            <person name="Groth M."/>
            <person name="Guda C."/>
            <person name="Hadaegh A."/>
            <person name="Iglesias-Rodriguez M.D."/>
            <person name="Jenkins J."/>
            <person name="Jones B.M."/>
            <person name="Lawson T."/>
            <person name="Leese F."/>
            <person name="Lindquist E."/>
            <person name="Lobanov A."/>
            <person name="Lomsadze A."/>
            <person name="Malik S.B."/>
            <person name="Marsh M.E."/>
            <person name="Mackinder L."/>
            <person name="Mock T."/>
            <person name="Mueller-Roeber B."/>
            <person name="Pagarete A."/>
            <person name="Parker M."/>
            <person name="Probert I."/>
            <person name="Quesneville H."/>
            <person name="Raines C."/>
            <person name="Rensing S.A."/>
            <person name="Riano-Pachon D.M."/>
            <person name="Richier S."/>
            <person name="Rokitta S."/>
            <person name="Shiraiwa Y."/>
            <person name="Soanes D.M."/>
            <person name="van der Giezen M."/>
            <person name="Wahlund T.M."/>
            <person name="Williams B."/>
            <person name="Wilson W."/>
            <person name="Wolfe G."/>
            <person name="Wurch L.L."/>
        </authorList>
    </citation>
    <scope>NUCLEOTIDE SEQUENCE</scope>
</reference>
<dbReference type="Gene3D" id="3.40.50.150">
    <property type="entry name" value="Vaccinia Virus protein VP39"/>
    <property type="match status" value="1"/>
</dbReference>
<dbReference type="InterPro" id="IPR029063">
    <property type="entry name" value="SAM-dependent_MTases_sf"/>
</dbReference>
<dbReference type="AlphaFoldDB" id="A0A0D3JR36"/>
<dbReference type="EnsemblProtists" id="EOD25971">
    <property type="protein sequence ID" value="EOD25971"/>
    <property type="gene ID" value="EMIHUDRAFT_237239"/>
</dbReference>
<dbReference type="OMA" id="CTRELWW"/>
<reference evidence="1" key="2">
    <citation type="submission" date="2024-10" db="UniProtKB">
        <authorList>
            <consortium name="EnsemblProtists"/>
        </authorList>
    </citation>
    <scope>IDENTIFICATION</scope>
</reference>
<proteinExistence type="predicted"/>
<dbReference type="RefSeq" id="XP_005778400.1">
    <property type="nucleotide sequence ID" value="XM_005778343.1"/>
</dbReference>
<dbReference type="PANTHER" id="PTHR14614">
    <property type="entry name" value="HEPATOCELLULAR CARCINOMA-ASSOCIATED ANTIGEN"/>
    <property type="match status" value="1"/>
</dbReference>
<dbReference type="HOGENOM" id="CLU_1216755_0_0_1"/>
<name>A0A0D3JR36_EMIH1</name>
<dbReference type="eggNOG" id="ENOG502SV86">
    <property type="taxonomic scope" value="Eukaryota"/>
</dbReference>
<dbReference type="PaxDb" id="2903-EOD25971"/>
<dbReference type="Proteomes" id="UP000013827">
    <property type="component" value="Unassembled WGS sequence"/>
</dbReference>
<dbReference type="KEGG" id="ehx:EMIHUDRAFT_237239"/>